<protein>
    <recommendedName>
        <fullName evidence="3">C-type lectin domain-containing protein</fullName>
    </recommendedName>
</protein>
<evidence type="ECO:0000313" key="1">
    <source>
        <dbReference type="EMBL" id="CAD7632642.1"/>
    </source>
</evidence>
<dbReference type="EMBL" id="CAJPIZ010011319">
    <property type="protein sequence ID" value="CAG2113072.1"/>
    <property type="molecule type" value="Genomic_DNA"/>
</dbReference>
<dbReference type="AlphaFoldDB" id="A0A7R9Q555"/>
<dbReference type="Gene3D" id="3.10.100.10">
    <property type="entry name" value="Mannose-Binding Protein A, subunit A"/>
    <property type="match status" value="1"/>
</dbReference>
<dbReference type="SUPFAM" id="SSF56436">
    <property type="entry name" value="C-type lectin-like"/>
    <property type="match status" value="1"/>
</dbReference>
<gene>
    <name evidence="1" type="ORF">OSB1V03_LOCUS13044</name>
</gene>
<accession>A0A7R9Q555</accession>
<dbReference type="InterPro" id="IPR016187">
    <property type="entry name" value="CTDL_fold"/>
</dbReference>
<evidence type="ECO:0008006" key="3">
    <source>
        <dbReference type="Google" id="ProtNLM"/>
    </source>
</evidence>
<name>A0A7R9Q555_9ACAR</name>
<keyword evidence="2" id="KW-1185">Reference proteome</keyword>
<dbReference type="InterPro" id="IPR016186">
    <property type="entry name" value="C-type_lectin-like/link_sf"/>
</dbReference>
<evidence type="ECO:0000313" key="2">
    <source>
        <dbReference type="Proteomes" id="UP000759131"/>
    </source>
</evidence>
<dbReference type="OrthoDB" id="6510486at2759"/>
<organism evidence="1">
    <name type="scientific">Medioppia subpectinata</name>
    <dbReference type="NCBI Taxonomy" id="1979941"/>
    <lineage>
        <taxon>Eukaryota</taxon>
        <taxon>Metazoa</taxon>
        <taxon>Ecdysozoa</taxon>
        <taxon>Arthropoda</taxon>
        <taxon>Chelicerata</taxon>
        <taxon>Arachnida</taxon>
        <taxon>Acari</taxon>
        <taxon>Acariformes</taxon>
        <taxon>Sarcoptiformes</taxon>
        <taxon>Oribatida</taxon>
        <taxon>Brachypylina</taxon>
        <taxon>Oppioidea</taxon>
        <taxon>Oppiidae</taxon>
        <taxon>Medioppia</taxon>
    </lineage>
</organism>
<proteinExistence type="predicted"/>
<reference evidence="1" key="1">
    <citation type="submission" date="2020-11" db="EMBL/GenBank/DDBJ databases">
        <authorList>
            <person name="Tran Van P."/>
        </authorList>
    </citation>
    <scope>NUCLEOTIDE SEQUENCE</scope>
</reference>
<sequence length="215" mass="24156">MSSDLNINLLMVSLAEGQRKEMFKMESQYASSLFRTNRMLEGVPQLVTYYNVSTVSHCVITCLKHMSGCKSLNWGSGGECTLLSDSICANETLELTEKHGFAYYDLMDAPEFERKHLKDEYCRQFGKCSGRCYPRKPYYVDTAMTWDEATRFCNGLNRALPQPHNKDIEGIWMYADNTPVSDSFSAWALGQPDNGGPFGSSKEDCGVIGEKVSIT</sequence>
<dbReference type="EMBL" id="OC865894">
    <property type="protein sequence ID" value="CAD7632642.1"/>
    <property type="molecule type" value="Genomic_DNA"/>
</dbReference>
<dbReference type="Proteomes" id="UP000759131">
    <property type="component" value="Unassembled WGS sequence"/>
</dbReference>